<protein>
    <submittedName>
        <fullName evidence="3">Aldehyde/histidinol dehydrogenase</fullName>
    </submittedName>
</protein>
<gene>
    <name evidence="3" type="ORF">B0T11DRAFT_65994</name>
</gene>
<dbReference type="InterPro" id="IPR016162">
    <property type="entry name" value="Ald_DH_N"/>
</dbReference>
<dbReference type="SUPFAM" id="SSF53720">
    <property type="entry name" value="ALDH-like"/>
    <property type="match status" value="1"/>
</dbReference>
<evidence type="ECO:0000256" key="1">
    <source>
        <dbReference type="SAM" id="Phobius"/>
    </source>
</evidence>
<keyword evidence="1" id="KW-0472">Membrane</keyword>
<comment type="caution">
    <text evidence="3">The sequence shown here is derived from an EMBL/GenBank/DDBJ whole genome shotgun (WGS) entry which is preliminary data.</text>
</comment>
<dbReference type="AlphaFoldDB" id="A0A8K0TSH1"/>
<evidence type="ECO:0000313" key="3">
    <source>
        <dbReference type="EMBL" id="KAH7368602.1"/>
    </source>
</evidence>
<keyword evidence="1" id="KW-0812">Transmembrane</keyword>
<dbReference type="OrthoDB" id="5596991at2759"/>
<dbReference type="InterPro" id="IPR016163">
    <property type="entry name" value="Ald_DH_C"/>
</dbReference>
<dbReference type="GO" id="GO:0016620">
    <property type="term" value="F:oxidoreductase activity, acting on the aldehyde or oxo group of donors, NAD or NADP as acceptor"/>
    <property type="evidence" value="ECO:0007669"/>
    <property type="project" value="InterPro"/>
</dbReference>
<dbReference type="Proteomes" id="UP000813385">
    <property type="component" value="Unassembled WGS sequence"/>
</dbReference>
<organism evidence="3 4">
    <name type="scientific">Plectosphaerella cucumerina</name>
    <dbReference type="NCBI Taxonomy" id="40658"/>
    <lineage>
        <taxon>Eukaryota</taxon>
        <taxon>Fungi</taxon>
        <taxon>Dikarya</taxon>
        <taxon>Ascomycota</taxon>
        <taxon>Pezizomycotina</taxon>
        <taxon>Sordariomycetes</taxon>
        <taxon>Hypocreomycetidae</taxon>
        <taxon>Glomerellales</taxon>
        <taxon>Plectosphaerellaceae</taxon>
        <taxon>Plectosphaerella</taxon>
    </lineage>
</organism>
<evidence type="ECO:0000313" key="4">
    <source>
        <dbReference type="Proteomes" id="UP000813385"/>
    </source>
</evidence>
<reference evidence="3" key="1">
    <citation type="journal article" date="2021" name="Nat. Commun.">
        <title>Genetic determinants of endophytism in the Arabidopsis root mycobiome.</title>
        <authorList>
            <person name="Mesny F."/>
            <person name="Miyauchi S."/>
            <person name="Thiergart T."/>
            <person name="Pickel B."/>
            <person name="Atanasova L."/>
            <person name="Karlsson M."/>
            <person name="Huettel B."/>
            <person name="Barry K.W."/>
            <person name="Haridas S."/>
            <person name="Chen C."/>
            <person name="Bauer D."/>
            <person name="Andreopoulos W."/>
            <person name="Pangilinan J."/>
            <person name="LaButti K."/>
            <person name="Riley R."/>
            <person name="Lipzen A."/>
            <person name="Clum A."/>
            <person name="Drula E."/>
            <person name="Henrissat B."/>
            <person name="Kohler A."/>
            <person name="Grigoriev I.V."/>
            <person name="Martin F.M."/>
            <person name="Hacquard S."/>
        </authorList>
    </citation>
    <scope>NUCLEOTIDE SEQUENCE</scope>
    <source>
        <strain evidence="3">MPI-CAGE-AT-0016</strain>
    </source>
</reference>
<feature type="domain" description="Aldehyde dehydrogenase" evidence="2">
    <location>
        <begin position="23"/>
        <end position="176"/>
    </location>
</feature>
<dbReference type="Gene3D" id="3.40.605.10">
    <property type="entry name" value="Aldehyde Dehydrogenase, Chain A, domain 1"/>
    <property type="match status" value="1"/>
</dbReference>
<dbReference type="Gene3D" id="3.40.309.10">
    <property type="entry name" value="Aldehyde Dehydrogenase, Chain A, domain 2"/>
    <property type="match status" value="1"/>
</dbReference>
<sequence length="484" mass="51845">MPSRPFSRIRSAAIDGRAHNPFFRRTKLKALHEALAARAADIQHALRSDSGHTPAETKVEFWLALRLIASVYDAISTDAVLDDEYRIARALNAPDGREPVGIVLIEPATHTFLYSLISALAPALGAGNCIIVQAERSMLAAPALVLSIAREALGEDVFEVAYTPVAMGDVAYRHRRIMQNGCAGPLLFFYSVSDPQSRVVGIVERDADVEAAARALVGARTGLGGRSPYAPDLVLVNEWVKKPFLEAASRQMSALAETAPKDGPSRGAQSSLVKEALGEGTANVVSSSSFGAIIEVKDRKSTLLQNKVQETTLLVHSVTSMDDAIDATSKYGRLAAAYVFAAPSTAKYITQFVDTNTCFVNHLPPALLYGPVAPKDQPLNPASLGRYEDRHFTLPKAQFIDDSVNAHSQVIEEALLQTSAKVLASLDAEATAELKETVRPKKGGDIGFFNQGIVTGGVLVLSTALSGTGLLCYYLFRVAQASLQ</sequence>
<dbReference type="InterPro" id="IPR015590">
    <property type="entry name" value="Aldehyde_DH_dom"/>
</dbReference>
<dbReference type="InterPro" id="IPR016161">
    <property type="entry name" value="Ald_DH/histidinol_DH"/>
</dbReference>
<accession>A0A8K0TSH1</accession>
<evidence type="ECO:0000259" key="2">
    <source>
        <dbReference type="Pfam" id="PF00171"/>
    </source>
</evidence>
<dbReference type="PANTHER" id="PTHR43111:SF1">
    <property type="entry name" value="ALDEHYDE DEHYDROGENASE B-RELATED"/>
    <property type="match status" value="1"/>
</dbReference>
<dbReference type="Pfam" id="PF00171">
    <property type="entry name" value="Aldedh"/>
    <property type="match status" value="1"/>
</dbReference>
<dbReference type="PANTHER" id="PTHR43111">
    <property type="entry name" value="ALDEHYDE DEHYDROGENASE B-RELATED"/>
    <property type="match status" value="1"/>
</dbReference>
<keyword evidence="4" id="KW-1185">Reference proteome</keyword>
<name>A0A8K0TSH1_9PEZI</name>
<keyword evidence="1" id="KW-1133">Transmembrane helix</keyword>
<feature type="transmembrane region" description="Helical" evidence="1">
    <location>
        <begin position="453"/>
        <end position="476"/>
    </location>
</feature>
<proteinExistence type="predicted"/>
<dbReference type="EMBL" id="JAGPXD010000002">
    <property type="protein sequence ID" value="KAH7368602.1"/>
    <property type="molecule type" value="Genomic_DNA"/>
</dbReference>